<dbReference type="AlphaFoldDB" id="A0AA39WCE1"/>
<gene>
    <name evidence="2" type="ORF">B0T17DRAFT_123619</name>
</gene>
<keyword evidence="3" id="KW-1185">Reference proteome</keyword>
<name>A0AA39WCE1_9PEZI</name>
<proteinExistence type="predicted"/>
<dbReference type="EMBL" id="JAULSR010000011">
    <property type="protein sequence ID" value="KAK0609941.1"/>
    <property type="molecule type" value="Genomic_DNA"/>
</dbReference>
<organism evidence="2 3">
    <name type="scientific">Bombardia bombarda</name>
    <dbReference type="NCBI Taxonomy" id="252184"/>
    <lineage>
        <taxon>Eukaryota</taxon>
        <taxon>Fungi</taxon>
        <taxon>Dikarya</taxon>
        <taxon>Ascomycota</taxon>
        <taxon>Pezizomycotina</taxon>
        <taxon>Sordariomycetes</taxon>
        <taxon>Sordariomycetidae</taxon>
        <taxon>Sordariales</taxon>
        <taxon>Lasiosphaeriaceae</taxon>
        <taxon>Bombardia</taxon>
    </lineage>
</organism>
<evidence type="ECO:0000256" key="1">
    <source>
        <dbReference type="SAM" id="SignalP"/>
    </source>
</evidence>
<feature type="signal peptide" evidence="1">
    <location>
        <begin position="1"/>
        <end position="26"/>
    </location>
</feature>
<sequence>MGIPACSPTACPFSPLFFCLSVLNVGNPSGPAKESAESQKVQPLPSSQCTPAFSILPFFRFQPTPVQQRESGGSEGPRSRSYKLVMIKVGPASLLQWSEARSGLHSNAGEKPARMRHVHSPYTTVKSRTYALCFRYARTHTQGSHIITLSPLSTFHFPLPTSHFPLPTPHSPLPGATPRTTQHTVQDTCLESSFRIKLQALYPTLFVSNCNPEHAAIACSNLP</sequence>
<evidence type="ECO:0000313" key="2">
    <source>
        <dbReference type="EMBL" id="KAK0609941.1"/>
    </source>
</evidence>
<protein>
    <submittedName>
        <fullName evidence="2">Uncharacterized protein</fullName>
    </submittedName>
</protein>
<accession>A0AA39WCE1</accession>
<feature type="chain" id="PRO_5041244635" evidence="1">
    <location>
        <begin position="27"/>
        <end position="223"/>
    </location>
</feature>
<keyword evidence="1" id="KW-0732">Signal</keyword>
<comment type="caution">
    <text evidence="2">The sequence shown here is derived from an EMBL/GenBank/DDBJ whole genome shotgun (WGS) entry which is preliminary data.</text>
</comment>
<reference evidence="2" key="1">
    <citation type="submission" date="2023-06" db="EMBL/GenBank/DDBJ databases">
        <title>Genome-scale phylogeny and comparative genomics of the fungal order Sordariales.</title>
        <authorList>
            <consortium name="Lawrence Berkeley National Laboratory"/>
            <person name="Hensen N."/>
            <person name="Bonometti L."/>
            <person name="Westerberg I."/>
            <person name="Brannstrom I.O."/>
            <person name="Guillou S."/>
            <person name="Cros-Aarteil S."/>
            <person name="Calhoun S."/>
            <person name="Haridas S."/>
            <person name="Kuo A."/>
            <person name="Mondo S."/>
            <person name="Pangilinan J."/>
            <person name="Riley R."/>
            <person name="LaButti K."/>
            <person name="Andreopoulos B."/>
            <person name="Lipzen A."/>
            <person name="Chen C."/>
            <person name="Yanf M."/>
            <person name="Daum C."/>
            <person name="Ng V."/>
            <person name="Clum A."/>
            <person name="Steindorff A."/>
            <person name="Ohm R."/>
            <person name="Martin F."/>
            <person name="Silar P."/>
            <person name="Natvig D."/>
            <person name="Lalanne C."/>
            <person name="Gautier V."/>
            <person name="Ament-velasquez S.L."/>
            <person name="Kruys A."/>
            <person name="Hutchinson M.I."/>
            <person name="Powell A.J."/>
            <person name="Barry K."/>
            <person name="Miller A.N."/>
            <person name="Grigoriev I.V."/>
            <person name="Debuchy R."/>
            <person name="Gladieux P."/>
            <person name="Thoren M.H."/>
            <person name="Johannesson H."/>
        </authorList>
    </citation>
    <scope>NUCLEOTIDE SEQUENCE</scope>
    <source>
        <strain evidence="2">SMH3391-2</strain>
    </source>
</reference>
<dbReference type="Proteomes" id="UP001174934">
    <property type="component" value="Unassembled WGS sequence"/>
</dbReference>
<evidence type="ECO:0000313" key="3">
    <source>
        <dbReference type="Proteomes" id="UP001174934"/>
    </source>
</evidence>